<dbReference type="PRINTS" id="PR00411">
    <property type="entry name" value="PNDRDTASEI"/>
</dbReference>
<dbReference type="InterPro" id="IPR037099">
    <property type="entry name" value="Fum_R/Succ_DH_flav-like_C_sf"/>
</dbReference>
<feature type="domain" description="Fumarate reductase/succinate dehydrogenase flavoprotein-like C-terminal" evidence="6">
    <location>
        <begin position="433"/>
        <end position="537"/>
    </location>
</feature>
<evidence type="ECO:0000259" key="5">
    <source>
        <dbReference type="Pfam" id="PF00890"/>
    </source>
</evidence>
<dbReference type="InterPro" id="IPR003953">
    <property type="entry name" value="FAD-dep_OxRdtase_2_FAD-bd"/>
</dbReference>
<keyword evidence="4" id="KW-0274">FAD</keyword>
<evidence type="ECO:0000313" key="7">
    <source>
        <dbReference type="EMBL" id="HIV86372.1"/>
    </source>
</evidence>
<feature type="binding site" evidence="4">
    <location>
        <position position="210"/>
    </location>
    <ligand>
        <name>FAD</name>
        <dbReference type="ChEBI" id="CHEBI:57692"/>
    </ligand>
</feature>
<dbReference type="Gene3D" id="3.50.50.60">
    <property type="entry name" value="FAD/NAD(P)-binding domain"/>
    <property type="match status" value="1"/>
</dbReference>
<evidence type="ECO:0000256" key="1">
    <source>
        <dbReference type="ARBA" id="ARBA00022630"/>
    </source>
</evidence>
<dbReference type="SUPFAM" id="SSF46977">
    <property type="entry name" value="Succinate dehydrogenase/fumarate reductase flavoprotein C-terminal domain"/>
    <property type="match status" value="1"/>
</dbReference>
<feature type="binding site" evidence="4">
    <location>
        <begin position="378"/>
        <end position="379"/>
    </location>
    <ligand>
        <name>FAD</name>
        <dbReference type="ChEBI" id="CHEBI:57692"/>
    </ligand>
</feature>
<dbReference type="Proteomes" id="UP000824162">
    <property type="component" value="Unassembled WGS sequence"/>
</dbReference>
<organism evidence="7 8">
    <name type="scientific">Candidatus Monoglobus merdigallinarum</name>
    <dbReference type="NCBI Taxonomy" id="2838698"/>
    <lineage>
        <taxon>Bacteria</taxon>
        <taxon>Bacillati</taxon>
        <taxon>Bacillota</taxon>
        <taxon>Clostridia</taxon>
        <taxon>Monoglobales</taxon>
        <taxon>Monoglobaceae</taxon>
        <taxon>Monoglobus</taxon>
    </lineage>
</organism>
<accession>A0A9D1TLW3</accession>
<sequence length="540" mass="58886">MKQVLIIGSGISGLTCAIETAKMGAKAILISPYQSERSQSVMAAGGINAVMPGSDTDDSVSLHIKETIDGGCNIAGERSVTALCGDAPHIIEWLESIGVVFTRDKSGGVARRAFGGQSRRRTVYAGASTGKQIVTALVQEARKWECRGYIERRLGLMFHSAFINDNVCYGALFYSERLKKLIPVFGDAVVVAAGGQNSLFGKTTGSALCDGYAAGKLFMQGVTLKNLEFIQYHPTTIETPQKRMLITEGARGDGGRLYYLDGGRRVYFMEELYGDRGNLMPRDIVSKCIYDAPSQVYLDITFLGSKKIKKNLGEVYDICSEYLGLDVTKESIPVAPSVHFFMGGIAVDIDHRTNIERLYAVGECASIYHGANRLGGNSLLAAVHSGRAAAQKIAQEPPVAKSPGFDGYIRGQEKIISGRLASKSRFPAVYIKNSLAKIMNEDLGILRTGEKLASGIESIDYYLSVSEKLLYDSDVSPYQGYSLHPMLTLGRAVLTCAQSRRETRGAHIRADYPQRSDDFEKCTLISYSGGRYEITYESED</sequence>
<feature type="binding site" evidence="4">
    <location>
        <position position="247"/>
    </location>
    <ligand>
        <name>substrate</name>
    </ligand>
</feature>
<dbReference type="Gene3D" id="1.20.58.100">
    <property type="entry name" value="Fumarate reductase/succinate dehydrogenase flavoprotein-like, C-terminal domain"/>
    <property type="match status" value="1"/>
</dbReference>
<dbReference type="Pfam" id="PF00890">
    <property type="entry name" value="FAD_binding_2"/>
    <property type="match status" value="1"/>
</dbReference>
<dbReference type="PRINTS" id="PR00368">
    <property type="entry name" value="FADPNR"/>
</dbReference>
<feature type="binding site" evidence="4">
    <location>
        <position position="233"/>
    </location>
    <ligand>
        <name>substrate</name>
    </ligand>
</feature>
<reference evidence="7" key="2">
    <citation type="submission" date="2021-04" db="EMBL/GenBank/DDBJ databases">
        <authorList>
            <person name="Gilroy R."/>
        </authorList>
    </citation>
    <scope>NUCLEOTIDE SEQUENCE</scope>
    <source>
        <strain evidence="7">5790</strain>
    </source>
</reference>
<dbReference type="GO" id="GO:0033765">
    <property type="term" value="F:steroid dehydrogenase activity, acting on the CH-CH group of donors"/>
    <property type="evidence" value="ECO:0007669"/>
    <property type="project" value="UniProtKB-ARBA"/>
</dbReference>
<evidence type="ECO:0000256" key="4">
    <source>
        <dbReference type="PIRSR" id="PIRSR630664-51"/>
    </source>
</evidence>
<feature type="binding site" evidence="4">
    <location>
        <begin position="31"/>
        <end position="46"/>
    </location>
    <ligand>
        <name>FAD</name>
        <dbReference type="ChEBI" id="CHEBI:57692"/>
    </ligand>
</feature>
<dbReference type="AlphaFoldDB" id="A0A9D1TLW3"/>
<dbReference type="InterPro" id="IPR015939">
    <property type="entry name" value="Fum_Rdtase/Succ_DH_flav-like_C"/>
</dbReference>
<proteinExistence type="predicted"/>
<feature type="binding site" evidence="4">
    <location>
        <position position="373"/>
    </location>
    <ligand>
        <name>substrate</name>
    </ligand>
</feature>
<feature type="binding site" evidence="4">
    <location>
        <position position="363"/>
    </location>
    <ligand>
        <name>FAD</name>
        <dbReference type="ChEBI" id="CHEBI:57692"/>
    </ligand>
</feature>
<protein>
    <submittedName>
        <fullName evidence="7">FAD-binding protein</fullName>
    </submittedName>
</protein>
<reference evidence="7" key="1">
    <citation type="journal article" date="2021" name="PeerJ">
        <title>Extensive microbial diversity within the chicken gut microbiome revealed by metagenomics and culture.</title>
        <authorList>
            <person name="Gilroy R."/>
            <person name="Ravi A."/>
            <person name="Getino M."/>
            <person name="Pursley I."/>
            <person name="Horton D.L."/>
            <person name="Alikhan N.F."/>
            <person name="Baker D."/>
            <person name="Gharbi K."/>
            <person name="Hall N."/>
            <person name="Watson M."/>
            <person name="Adriaenssens E.M."/>
            <person name="Foster-Nyarko E."/>
            <person name="Jarju S."/>
            <person name="Secka A."/>
            <person name="Antonio M."/>
            <person name="Oren A."/>
            <person name="Chaudhuri R.R."/>
            <person name="La Ragione R."/>
            <person name="Hildebrand F."/>
            <person name="Pallen M.J."/>
        </authorList>
    </citation>
    <scope>NUCLEOTIDE SEQUENCE</scope>
    <source>
        <strain evidence="7">5790</strain>
    </source>
</reference>
<evidence type="ECO:0000256" key="3">
    <source>
        <dbReference type="PIRSR" id="PIRSR630664-50"/>
    </source>
</evidence>
<dbReference type="SUPFAM" id="SSF51905">
    <property type="entry name" value="FAD/NAD(P)-binding domain"/>
    <property type="match status" value="1"/>
</dbReference>
<feature type="active site" description="Proton acceptor" evidence="3">
    <location>
        <position position="282"/>
    </location>
</feature>
<feature type="domain" description="FAD-dependent oxidoreductase 2 FAD-binding" evidence="5">
    <location>
        <begin position="4"/>
        <end position="379"/>
    </location>
</feature>
<dbReference type="InterPro" id="IPR030664">
    <property type="entry name" value="SdhA/FrdA/AprA"/>
</dbReference>
<evidence type="ECO:0000259" key="6">
    <source>
        <dbReference type="Pfam" id="PF02910"/>
    </source>
</evidence>
<name>A0A9D1TLW3_9FIRM</name>
<dbReference type="PANTHER" id="PTHR11632:SF51">
    <property type="entry name" value="SUCCINATE DEHYDROGENASE [UBIQUINONE] FLAVOPROTEIN SUBUNIT, MITOCHONDRIAL"/>
    <property type="match status" value="1"/>
</dbReference>
<evidence type="ECO:0000256" key="2">
    <source>
        <dbReference type="ARBA" id="ARBA00023002"/>
    </source>
</evidence>
<dbReference type="Gene3D" id="3.90.700.10">
    <property type="entry name" value="Succinate dehydrogenase/fumarate reductase flavoprotein, catalytic domain"/>
    <property type="match status" value="1"/>
</dbReference>
<keyword evidence="1 4" id="KW-0285">Flavoprotein</keyword>
<dbReference type="Pfam" id="PF02910">
    <property type="entry name" value="Succ_DH_flav_C"/>
    <property type="match status" value="1"/>
</dbReference>
<comment type="caution">
    <text evidence="7">The sequence shown here is derived from an EMBL/GenBank/DDBJ whole genome shotgun (WGS) entry which is preliminary data.</text>
</comment>
<dbReference type="EMBL" id="DXIJ01000130">
    <property type="protein sequence ID" value="HIV86372.1"/>
    <property type="molecule type" value="Genomic_DNA"/>
</dbReference>
<feature type="binding site" evidence="4">
    <location>
        <position position="339"/>
    </location>
    <ligand>
        <name>substrate</name>
    </ligand>
</feature>
<gene>
    <name evidence="7" type="ORF">H9900_06155</name>
</gene>
<comment type="cofactor">
    <cofactor evidence="4">
        <name>FAD</name>
        <dbReference type="ChEBI" id="CHEBI:57692"/>
    </cofactor>
</comment>
<feature type="binding site" evidence="4">
    <location>
        <begin position="8"/>
        <end position="13"/>
    </location>
    <ligand>
        <name>FAD</name>
        <dbReference type="ChEBI" id="CHEBI:57692"/>
    </ligand>
</feature>
<keyword evidence="2" id="KW-0560">Oxidoreductase</keyword>
<dbReference type="InterPro" id="IPR027477">
    <property type="entry name" value="Succ_DH/fumarate_Rdtase_cat_sf"/>
</dbReference>
<dbReference type="SUPFAM" id="SSF56425">
    <property type="entry name" value="Succinate dehydrogenase/fumarate reductase flavoprotein, catalytic domain"/>
    <property type="match status" value="1"/>
</dbReference>
<dbReference type="InterPro" id="IPR036188">
    <property type="entry name" value="FAD/NAD-bd_sf"/>
</dbReference>
<evidence type="ECO:0000313" key="8">
    <source>
        <dbReference type="Proteomes" id="UP000824162"/>
    </source>
</evidence>
<dbReference type="PANTHER" id="PTHR11632">
    <property type="entry name" value="SUCCINATE DEHYDROGENASE 2 FLAVOPROTEIN SUBUNIT"/>
    <property type="match status" value="1"/>
</dbReference>